<dbReference type="Gene3D" id="1.10.1300.10">
    <property type="entry name" value="3'5'-cyclic nucleotide phosphodiesterase, catalytic domain"/>
    <property type="match status" value="1"/>
</dbReference>
<dbReference type="EC" id="3.1.4.53" evidence="4"/>
<dbReference type="FunCoup" id="A0A7M7T8B0">
    <property type="interactions" value="368"/>
</dbReference>
<dbReference type="InterPro" id="IPR000014">
    <property type="entry name" value="PAS"/>
</dbReference>
<accession>A0A7M7T8B0</accession>
<evidence type="ECO:0000259" key="12">
    <source>
        <dbReference type="PROSITE" id="PS51845"/>
    </source>
</evidence>
<evidence type="ECO:0000313" key="14">
    <source>
        <dbReference type="Proteomes" id="UP000002358"/>
    </source>
</evidence>
<evidence type="ECO:0000256" key="5">
    <source>
        <dbReference type="ARBA" id="ARBA00022723"/>
    </source>
</evidence>
<evidence type="ECO:0000256" key="7">
    <source>
        <dbReference type="ARBA" id="ARBA00023149"/>
    </source>
</evidence>
<dbReference type="SUPFAM" id="SSF109604">
    <property type="entry name" value="HD-domain/PDEase-like"/>
    <property type="match status" value="1"/>
</dbReference>
<evidence type="ECO:0000256" key="3">
    <source>
        <dbReference type="ARBA" id="ARBA00006437"/>
    </source>
</evidence>
<evidence type="ECO:0000313" key="13">
    <source>
        <dbReference type="EnsemblMetazoa" id="XP_031781952"/>
    </source>
</evidence>
<sequence length="866" mass="98519">MSDTRRLTNPTLRISGRIEGSDTFGEDVAASSTQTGQAPFGWLNGLFGFLRCSRRRKEWHASERTTSSQLAVSSAFILRKNPQEINFNWLAPNAVSDVFKILLVFPRADQQSEILAGVAQKLGWTVSEARNAEEAVVLFRTCCHDLAIVDRRGGAVRCQEADQVCRTLIEMKSAKRCSIVALVKKSFFTAPHKEELVILHLLNIGYNRALMECSHEGILMNELIGIYASESQPKSQLAGAQLLYLAVDKCRDIIHVTNDQHVIQFANKASEKLLGYRQDELLGKSLEEFVTNGHFALMDQQLQKGREFEGNFHWKRKLKGLINVNCRIVPMNVPGSKTAFYLYLYDTSTSLESFPSSGSFQHLQPRPSIQSTFDRRSFELHHPGKPRRSIVAKLHNLPLEAPITKIITLLTQAAEDAMDPDVKFQIVSAIEILKGTELYSPYFRDDILSESDPIKSDFLGALISVSPVNDTRKSSSMSFGRHSAIMKILNANQHQQMNAKLLKSPRGPQELEDLLETGFEWNFDIFKLETLTNSRPLYYLGMTLMNHYNVAERLECDERTLQNWLTIIEANYNSHVSYHNSTHATDVLQACARFMRSDRIQQILDPLDEVAALLAAAAHDIGHPGKSSQFLCNTSNKLAILYNDLTVLESHHSALTFKVTLSDDNVNIFKNLHADVYKSMRQNIIDMILATEMTKHFEHLARFVNLCSNRIGDSENGAFEEDIVDTSAFLLPENVTLTKRMMIKCADVSNPTRPFRLYVEWTRRIAEEYFDQTDEEKKKKLPVVMPMFDRACCCIPKSQIGFVEYIINDMMEAWDAFIDMPEMVGYMSENYMKWKELNEQGINTLEDVIKLQETPELKLYRKEVSS</sequence>
<feature type="active site" description="Proton donor" evidence="8">
    <location>
        <position position="579"/>
    </location>
</feature>
<dbReference type="InParanoid" id="A0A7M7T8B0"/>
<dbReference type="PROSITE" id="PS50112">
    <property type="entry name" value="PAS"/>
    <property type="match status" value="1"/>
</dbReference>
<dbReference type="Gene3D" id="3.30.450.20">
    <property type="entry name" value="PAS domain"/>
    <property type="match status" value="1"/>
</dbReference>
<dbReference type="GO" id="GO:0004115">
    <property type="term" value="F:3',5'-cyclic-AMP phosphodiesterase activity"/>
    <property type="evidence" value="ECO:0007669"/>
    <property type="project" value="UniProtKB-EC"/>
</dbReference>
<dbReference type="InterPro" id="IPR035965">
    <property type="entry name" value="PAS-like_dom_sf"/>
</dbReference>
<feature type="binding site" evidence="10">
    <location>
        <position position="747"/>
    </location>
    <ligand>
        <name>Zn(2+)</name>
        <dbReference type="ChEBI" id="CHEBI:29105"/>
        <label>1</label>
    </ligand>
</feature>
<dbReference type="UniPathway" id="UPA00762">
    <property type="reaction ID" value="UER00747"/>
</dbReference>
<dbReference type="InterPro" id="IPR023088">
    <property type="entry name" value="PDEase"/>
</dbReference>
<evidence type="ECO:0000256" key="9">
    <source>
        <dbReference type="PIRSR" id="PIRSR623088-2"/>
    </source>
</evidence>
<feature type="domain" description="PDEase" evidence="12">
    <location>
        <begin position="503"/>
        <end position="841"/>
    </location>
</feature>
<feature type="binding site" evidence="9">
    <location>
        <position position="799"/>
    </location>
    <ligand>
        <name>AMP</name>
        <dbReference type="ChEBI" id="CHEBI:456215"/>
    </ligand>
</feature>
<feature type="binding site" evidence="9">
    <location>
        <position position="747"/>
    </location>
    <ligand>
        <name>AMP</name>
        <dbReference type="ChEBI" id="CHEBI:456215"/>
    </ligand>
</feature>
<comment type="pathway">
    <text evidence="2">Purine metabolism; 3',5'-cyclic AMP degradation; AMP from 3',5'-cyclic AMP: step 1/1.</text>
</comment>
<keyword evidence="14" id="KW-1185">Reference proteome</keyword>
<comment type="similarity">
    <text evidence="3">Belongs to the cyclic nucleotide phosphodiesterase family. PDE8 subfamily.</text>
</comment>
<reference evidence="13" key="1">
    <citation type="submission" date="2021-01" db="UniProtKB">
        <authorList>
            <consortium name="EnsemblMetazoa"/>
        </authorList>
    </citation>
    <scope>IDENTIFICATION</scope>
</reference>
<feature type="domain" description="PAS" evidence="11">
    <location>
        <begin position="239"/>
        <end position="290"/>
    </location>
</feature>
<dbReference type="SMART" id="SM00471">
    <property type="entry name" value="HDc"/>
    <property type="match status" value="1"/>
</dbReference>
<dbReference type="InterPro" id="IPR003607">
    <property type="entry name" value="HD/PDEase_dom"/>
</dbReference>
<evidence type="ECO:0000256" key="2">
    <source>
        <dbReference type="ARBA" id="ARBA00004703"/>
    </source>
</evidence>
<feature type="binding site" evidence="9">
    <location>
        <position position="620"/>
    </location>
    <ligand>
        <name>AMP</name>
        <dbReference type="ChEBI" id="CHEBI:456215"/>
    </ligand>
</feature>
<dbReference type="InterPro" id="IPR036971">
    <property type="entry name" value="PDEase_catalytic_dom_sf"/>
</dbReference>
<comment type="cofactor">
    <cofactor evidence="1">
        <name>a divalent metal cation</name>
        <dbReference type="ChEBI" id="CHEBI:60240"/>
    </cofactor>
</comment>
<dbReference type="SUPFAM" id="SSF55785">
    <property type="entry name" value="PYP-like sensor domain (PAS domain)"/>
    <property type="match status" value="1"/>
</dbReference>
<keyword evidence="5 10" id="KW-0479">Metal-binding</keyword>
<keyword evidence="7" id="KW-0114">cAMP</keyword>
<feature type="binding site" evidence="10">
    <location>
        <position position="619"/>
    </location>
    <ligand>
        <name>Zn(2+)</name>
        <dbReference type="ChEBI" id="CHEBI:29105"/>
        <label>1</label>
    </ligand>
</feature>
<proteinExistence type="inferred from homology"/>
<dbReference type="Pfam" id="PF13426">
    <property type="entry name" value="PAS_9"/>
    <property type="match status" value="1"/>
</dbReference>
<keyword evidence="6" id="KW-0378">Hydrolase</keyword>
<dbReference type="EnsemblMetazoa" id="XM_031926092">
    <property type="protein sequence ID" value="XP_031781952"/>
    <property type="gene ID" value="LOC100119716"/>
</dbReference>
<dbReference type="RefSeq" id="XP_031781952.1">
    <property type="nucleotide sequence ID" value="XM_031926092.2"/>
</dbReference>
<dbReference type="GeneID" id="100119716"/>
<dbReference type="OrthoDB" id="189220at2759"/>
<dbReference type="GO" id="GO:0007165">
    <property type="term" value="P:signal transduction"/>
    <property type="evidence" value="ECO:0007669"/>
    <property type="project" value="InterPro"/>
</dbReference>
<name>A0A7M7T8B0_NASVI</name>
<dbReference type="InterPro" id="IPR057304">
    <property type="entry name" value="PDE8-like_REC_N"/>
</dbReference>
<evidence type="ECO:0000256" key="6">
    <source>
        <dbReference type="ARBA" id="ARBA00022801"/>
    </source>
</evidence>
<dbReference type="CDD" id="cd00077">
    <property type="entry name" value="HDc"/>
    <property type="match status" value="1"/>
</dbReference>
<dbReference type="GO" id="GO:0046872">
    <property type="term" value="F:metal ion binding"/>
    <property type="evidence" value="ECO:0007669"/>
    <property type="project" value="UniProtKB-KW"/>
</dbReference>
<evidence type="ECO:0000259" key="11">
    <source>
        <dbReference type="PROSITE" id="PS50112"/>
    </source>
</evidence>
<dbReference type="SMR" id="A0A7M7T8B0"/>
<evidence type="ECO:0000256" key="1">
    <source>
        <dbReference type="ARBA" id="ARBA00001968"/>
    </source>
</evidence>
<feature type="binding site" evidence="10">
    <location>
        <position position="620"/>
    </location>
    <ligand>
        <name>Zn(2+)</name>
        <dbReference type="ChEBI" id="CHEBI:29105"/>
        <label>1</label>
    </ligand>
</feature>
<feature type="binding site" evidence="9">
    <location>
        <begin position="579"/>
        <end position="583"/>
    </location>
    <ligand>
        <name>AMP</name>
        <dbReference type="ChEBI" id="CHEBI:456215"/>
    </ligand>
</feature>
<dbReference type="GO" id="GO:0006198">
    <property type="term" value="P:cAMP catabolic process"/>
    <property type="evidence" value="ECO:0007669"/>
    <property type="project" value="UniProtKB-UniPathway"/>
</dbReference>
<organism evidence="13 14">
    <name type="scientific">Nasonia vitripennis</name>
    <name type="common">Parasitic wasp</name>
    <dbReference type="NCBI Taxonomy" id="7425"/>
    <lineage>
        <taxon>Eukaryota</taxon>
        <taxon>Metazoa</taxon>
        <taxon>Ecdysozoa</taxon>
        <taxon>Arthropoda</taxon>
        <taxon>Hexapoda</taxon>
        <taxon>Insecta</taxon>
        <taxon>Pterygota</taxon>
        <taxon>Neoptera</taxon>
        <taxon>Endopterygota</taxon>
        <taxon>Hymenoptera</taxon>
        <taxon>Apocrita</taxon>
        <taxon>Proctotrupomorpha</taxon>
        <taxon>Chalcidoidea</taxon>
        <taxon>Pteromalidae</taxon>
        <taxon>Pteromalinae</taxon>
        <taxon>Nasonia</taxon>
    </lineage>
</organism>
<dbReference type="InterPro" id="IPR002073">
    <property type="entry name" value="PDEase_catalytic_dom"/>
</dbReference>
<dbReference type="PANTHER" id="PTHR11347">
    <property type="entry name" value="CYCLIC NUCLEOTIDE PHOSPHODIESTERASE"/>
    <property type="match status" value="1"/>
</dbReference>
<protein>
    <recommendedName>
        <fullName evidence="4">3',5'-cyclic-AMP phosphodiesterase</fullName>
        <ecNumber evidence="4">3.1.4.53</ecNumber>
    </recommendedName>
</protein>
<evidence type="ECO:0000256" key="4">
    <source>
        <dbReference type="ARBA" id="ARBA00012276"/>
    </source>
</evidence>
<dbReference type="SMART" id="SM00091">
    <property type="entry name" value="PAS"/>
    <property type="match status" value="1"/>
</dbReference>
<feature type="binding site" evidence="10">
    <location>
        <position position="620"/>
    </location>
    <ligand>
        <name>Zn(2+)</name>
        <dbReference type="ChEBI" id="CHEBI:29105"/>
        <label>2</label>
    </ligand>
</feature>
<dbReference type="Pfam" id="PF23198">
    <property type="entry name" value="PDE8A_N"/>
    <property type="match status" value="1"/>
</dbReference>
<dbReference type="PROSITE" id="PS51845">
    <property type="entry name" value="PDEASE_I_2"/>
    <property type="match status" value="1"/>
</dbReference>
<feature type="binding site" evidence="10">
    <location>
        <position position="583"/>
    </location>
    <ligand>
        <name>Zn(2+)</name>
        <dbReference type="ChEBI" id="CHEBI:29105"/>
        <label>1</label>
    </ligand>
</feature>
<dbReference type="KEGG" id="nvi:100119716"/>
<dbReference type="PRINTS" id="PR00387">
    <property type="entry name" value="PDIESTERASE1"/>
</dbReference>
<dbReference type="Pfam" id="PF00233">
    <property type="entry name" value="PDEase_I"/>
    <property type="match status" value="1"/>
</dbReference>
<dbReference type="Proteomes" id="UP000002358">
    <property type="component" value="Chromosome 1"/>
</dbReference>
<evidence type="ECO:0000256" key="10">
    <source>
        <dbReference type="PIRSR" id="PIRSR623088-3"/>
    </source>
</evidence>
<dbReference type="AlphaFoldDB" id="A0A7M7T8B0"/>
<dbReference type="NCBIfam" id="TIGR00229">
    <property type="entry name" value="sensory_box"/>
    <property type="match status" value="1"/>
</dbReference>
<dbReference type="CDD" id="cd00130">
    <property type="entry name" value="PAS"/>
    <property type="match status" value="1"/>
</dbReference>
<evidence type="ECO:0000256" key="8">
    <source>
        <dbReference type="PIRSR" id="PIRSR623088-1"/>
    </source>
</evidence>